<dbReference type="InterPro" id="IPR036615">
    <property type="entry name" value="Mur_ligase_C_dom_sf"/>
</dbReference>
<organism evidence="11 12">
    <name type="scientific">Nitrospira tepida</name>
    <dbReference type="NCBI Taxonomy" id="2973512"/>
    <lineage>
        <taxon>Bacteria</taxon>
        <taxon>Pseudomonadati</taxon>
        <taxon>Nitrospirota</taxon>
        <taxon>Nitrospiria</taxon>
        <taxon>Nitrospirales</taxon>
        <taxon>Nitrospiraceae</taxon>
        <taxon>Nitrospira</taxon>
    </lineage>
</organism>
<evidence type="ECO:0000256" key="5">
    <source>
        <dbReference type="ARBA" id="ARBA00022741"/>
    </source>
</evidence>
<dbReference type="Pfam" id="PF02875">
    <property type="entry name" value="Mur_ligase_C"/>
    <property type="match status" value="1"/>
</dbReference>
<dbReference type="GO" id="GO:0009252">
    <property type="term" value="P:peptidoglycan biosynthetic process"/>
    <property type="evidence" value="ECO:0007669"/>
    <property type="project" value="UniProtKB-UniRule"/>
</dbReference>
<dbReference type="InterPro" id="IPR036565">
    <property type="entry name" value="Mur-like_cat_sf"/>
</dbReference>
<dbReference type="Gene3D" id="3.40.50.720">
    <property type="entry name" value="NAD(P)-binding Rossmann-like Domain"/>
    <property type="match status" value="1"/>
</dbReference>
<keyword evidence="5 7" id="KW-0547">Nucleotide-binding</keyword>
<dbReference type="HAMAP" id="MF_00639">
    <property type="entry name" value="MurD"/>
    <property type="match status" value="1"/>
</dbReference>
<comment type="catalytic activity">
    <reaction evidence="7 8">
        <text>UDP-N-acetyl-alpha-D-muramoyl-L-alanine + D-glutamate + ATP = UDP-N-acetyl-alpha-D-muramoyl-L-alanyl-D-glutamate + ADP + phosphate + H(+)</text>
        <dbReference type="Rhea" id="RHEA:16429"/>
        <dbReference type="ChEBI" id="CHEBI:15378"/>
        <dbReference type="ChEBI" id="CHEBI:29986"/>
        <dbReference type="ChEBI" id="CHEBI:30616"/>
        <dbReference type="ChEBI" id="CHEBI:43474"/>
        <dbReference type="ChEBI" id="CHEBI:83898"/>
        <dbReference type="ChEBI" id="CHEBI:83900"/>
        <dbReference type="ChEBI" id="CHEBI:456216"/>
        <dbReference type="EC" id="6.3.2.9"/>
    </reaction>
</comment>
<dbReference type="GO" id="GO:0005524">
    <property type="term" value="F:ATP binding"/>
    <property type="evidence" value="ECO:0007669"/>
    <property type="project" value="UniProtKB-UniRule"/>
</dbReference>
<keyword evidence="7 8" id="KW-0133">Cell shape</keyword>
<dbReference type="KEGG" id="nti:DNFV4_01028"/>
<dbReference type="Gene3D" id="3.40.1190.10">
    <property type="entry name" value="Mur-like, catalytic domain"/>
    <property type="match status" value="1"/>
</dbReference>
<keyword evidence="3 7" id="KW-0963">Cytoplasm</keyword>
<keyword evidence="12" id="KW-1185">Reference proteome</keyword>
<accession>A0AA86MWY0</accession>
<evidence type="ECO:0000313" key="11">
    <source>
        <dbReference type="EMBL" id="CAI4030600.1"/>
    </source>
</evidence>
<gene>
    <name evidence="7" type="primary">murD</name>
    <name evidence="11" type="ORF">DNFV4_01028</name>
</gene>
<keyword evidence="7 8" id="KW-0573">Peptidoglycan synthesis</keyword>
<dbReference type="InterPro" id="IPR013221">
    <property type="entry name" value="Mur_ligase_cen"/>
</dbReference>
<dbReference type="PANTHER" id="PTHR43692:SF1">
    <property type="entry name" value="UDP-N-ACETYLMURAMOYLALANINE--D-GLUTAMATE LIGASE"/>
    <property type="match status" value="1"/>
</dbReference>
<proteinExistence type="inferred from homology"/>
<evidence type="ECO:0000259" key="10">
    <source>
        <dbReference type="Pfam" id="PF08245"/>
    </source>
</evidence>
<feature type="domain" description="Mur ligase central" evidence="10">
    <location>
        <begin position="124"/>
        <end position="316"/>
    </location>
</feature>
<dbReference type="GO" id="GO:0008360">
    <property type="term" value="P:regulation of cell shape"/>
    <property type="evidence" value="ECO:0007669"/>
    <property type="project" value="UniProtKB-KW"/>
</dbReference>
<comment type="pathway">
    <text evidence="2 7 8">Cell wall biogenesis; peptidoglycan biosynthesis.</text>
</comment>
<feature type="domain" description="Mur ligase C-terminal" evidence="9">
    <location>
        <begin position="341"/>
        <end position="451"/>
    </location>
</feature>
<dbReference type="RefSeq" id="WP_289267583.1">
    <property type="nucleotide sequence ID" value="NZ_OX365700.1"/>
</dbReference>
<keyword evidence="7 8" id="KW-0961">Cell wall biogenesis/degradation</keyword>
<dbReference type="InterPro" id="IPR005762">
    <property type="entry name" value="MurD"/>
</dbReference>
<keyword evidence="6 7" id="KW-0067">ATP-binding</keyword>
<keyword evidence="7 8" id="KW-0132">Cell division</keyword>
<dbReference type="PANTHER" id="PTHR43692">
    <property type="entry name" value="UDP-N-ACETYLMURAMOYLALANINE--D-GLUTAMATE LIGASE"/>
    <property type="match status" value="1"/>
</dbReference>
<evidence type="ECO:0000256" key="3">
    <source>
        <dbReference type="ARBA" id="ARBA00022490"/>
    </source>
</evidence>
<feature type="binding site" evidence="7">
    <location>
        <begin position="126"/>
        <end position="132"/>
    </location>
    <ligand>
        <name>ATP</name>
        <dbReference type="ChEBI" id="CHEBI:30616"/>
    </ligand>
</feature>
<evidence type="ECO:0000313" key="12">
    <source>
        <dbReference type="Proteomes" id="UP001179121"/>
    </source>
</evidence>
<comment type="function">
    <text evidence="7 8">Cell wall formation. Catalyzes the addition of glutamate to the nucleotide precursor UDP-N-acetylmuramoyl-L-alanine (UMA).</text>
</comment>
<reference evidence="11" key="1">
    <citation type="submission" date="2022-10" db="EMBL/GenBank/DDBJ databases">
        <authorList>
            <person name="Koch H."/>
        </authorList>
    </citation>
    <scope>NUCLEOTIDE SEQUENCE</scope>
    <source>
        <strain evidence="11">DNF</strain>
    </source>
</reference>
<protein>
    <recommendedName>
        <fullName evidence="7 8">UDP-N-acetylmuramoylalanine--D-glutamate ligase</fullName>
        <ecNumber evidence="7 8">6.3.2.9</ecNumber>
    </recommendedName>
    <alternativeName>
        <fullName evidence="7">D-glutamic acid-adding enzyme</fullName>
    </alternativeName>
    <alternativeName>
        <fullName evidence="7">UDP-N-acetylmuramoyl-L-alanyl-D-glutamate synthetase</fullName>
    </alternativeName>
</protein>
<keyword evidence="4 7" id="KW-0436">Ligase</keyword>
<dbReference type="InterPro" id="IPR004101">
    <property type="entry name" value="Mur_ligase_C"/>
</dbReference>
<dbReference type="Proteomes" id="UP001179121">
    <property type="component" value="Chromosome"/>
</dbReference>
<evidence type="ECO:0000256" key="2">
    <source>
        <dbReference type="ARBA" id="ARBA00004752"/>
    </source>
</evidence>
<evidence type="ECO:0000256" key="6">
    <source>
        <dbReference type="ARBA" id="ARBA00022840"/>
    </source>
</evidence>
<comment type="similarity">
    <text evidence="7">Belongs to the MurCDEF family.</text>
</comment>
<keyword evidence="7 8" id="KW-0131">Cell cycle</keyword>
<dbReference type="NCBIfam" id="TIGR01087">
    <property type="entry name" value="murD"/>
    <property type="match status" value="1"/>
</dbReference>
<dbReference type="SUPFAM" id="SSF53244">
    <property type="entry name" value="MurD-like peptide ligases, peptide-binding domain"/>
    <property type="match status" value="1"/>
</dbReference>
<dbReference type="SUPFAM" id="SSF51984">
    <property type="entry name" value="MurCD N-terminal domain"/>
    <property type="match status" value="1"/>
</dbReference>
<comment type="subcellular location">
    <subcellularLocation>
        <location evidence="1 7 8">Cytoplasm</location>
    </subcellularLocation>
</comment>
<dbReference type="GO" id="GO:0005737">
    <property type="term" value="C:cytoplasm"/>
    <property type="evidence" value="ECO:0007669"/>
    <property type="project" value="UniProtKB-SubCell"/>
</dbReference>
<dbReference type="GO" id="GO:0008764">
    <property type="term" value="F:UDP-N-acetylmuramoylalanine-D-glutamate ligase activity"/>
    <property type="evidence" value="ECO:0007669"/>
    <property type="project" value="UniProtKB-UniRule"/>
</dbReference>
<dbReference type="EMBL" id="OX365700">
    <property type="protein sequence ID" value="CAI4030600.1"/>
    <property type="molecule type" value="Genomic_DNA"/>
</dbReference>
<dbReference type="GO" id="GO:0071555">
    <property type="term" value="P:cell wall organization"/>
    <property type="evidence" value="ECO:0007669"/>
    <property type="project" value="UniProtKB-KW"/>
</dbReference>
<dbReference type="SUPFAM" id="SSF53623">
    <property type="entry name" value="MurD-like peptide ligases, catalytic domain"/>
    <property type="match status" value="1"/>
</dbReference>
<dbReference type="Gene3D" id="3.90.190.20">
    <property type="entry name" value="Mur ligase, C-terminal domain"/>
    <property type="match status" value="1"/>
</dbReference>
<evidence type="ECO:0000259" key="9">
    <source>
        <dbReference type="Pfam" id="PF02875"/>
    </source>
</evidence>
<dbReference type="AlphaFoldDB" id="A0AA86MWY0"/>
<evidence type="ECO:0000256" key="1">
    <source>
        <dbReference type="ARBA" id="ARBA00004496"/>
    </source>
</evidence>
<evidence type="ECO:0000256" key="8">
    <source>
        <dbReference type="RuleBase" id="RU003664"/>
    </source>
</evidence>
<evidence type="ECO:0000256" key="7">
    <source>
        <dbReference type="HAMAP-Rule" id="MF_00639"/>
    </source>
</evidence>
<dbReference type="Pfam" id="PF21799">
    <property type="entry name" value="MurD-like_N"/>
    <property type="match status" value="1"/>
</dbReference>
<dbReference type="Pfam" id="PF08245">
    <property type="entry name" value="Mur_ligase_M"/>
    <property type="match status" value="1"/>
</dbReference>
<evidence type="ECO:0000256" key="4">
    <source>
        <dbReference type="ARBA" id="ARBA00022598"/>
    </source>
</evidence>
<dbReference type="GO" id="GO:0051301">
    <property type="term" value="P:cell division"/>
    <property type="evidence" value="ECO:0007669"/>
    <property type="project" value="UniProtKB-KW"/>
</dbReference>
<name>A0AA86MWY0_9BACT</name>
<dbReference type="EC" id="6.3.2.9" evidence="7 8"/>
<sequence>MMTMPVHSPMGEELAGKAVIVVGLARSGVAAATLLARIGARVTVADRKDERELQGVLGKLDVERVGLALGAQYERAFQHADLVVISPGVPTHAPVLDTVRRRGIRVIGELELASRFLSAPIVAVTGTNGKSTTVTLIGKFLQESGKQAFVGGNLGTAVSEAALASLDAEEQGGVGRSPYEVIVAEVSSFQLETIERFQPWIAALLNITTDHMDRYESINDYVRAKSRIFENQTATDYAVINLDDPRVAAIGRTVRARCVGFTRRQTIPPASTGGAFLDGEDLVVLLDGQRRTIASRRDIRLLGSHNVENVLAAATIGLLCSCDLDAMRRVLRSFPGLEHALELVRERNGVRFVNDSKGTNVDATVKALDSLDQPIWLIAGGKDKGGDLARLKEPIARKVKGVVLIGEAAPLIKAAIQPYDRIKQAASLQEAVRLAAEQAEAGDIVLLSPACASFDMFADYQDRGRQFKAAVSALP</sequence>